<organism evidence="1 2">
    <name type="scientific">Hygrophoropsis aurantiaca</name>
    <dbReference type="NCBI Taxonomy" id="72124"/>
    <lineage>
        <taxon>Eukaryota</taxon>
        <taxon>Fungi</taxon>
        <taxon>Dikarya</taxon>
        <taxon>Basidiomycota</taxon>
        <taxon>Agaricomycotina</taxon>
        <taxon>Agaricomycetes</taxon>
        <taxon>Agaricomycetidae</taxon>
        <taxon>Boletales</taxon>
        <taxon>Coniophorineae</taxon>
        <taxon>Hygrophoropsidaceae</taxon>
        <taxon>Hygrophoropsis</taxon>
    </lineage>
</organism>
<accession>A0ACB8A2J5</accession>
<reference evidence="1" key="1">
    <citation type="journal article" date="2021" name="New Phytol.">
        <title>Evolutionary innovations through gain and loss of genes in the ectomycorrhizal Boletales.</title>
        <authorList>
            <person name="Wu G."/>
            <person name="Miyauchi S."/>
            <person name="Morin E."/>
            <person name="Kuo A."/>
            <person name="Drula E."/>
            <person name="Varga T."/>
            <person name="Kohler A."/>
            <person name="Feng B."/>
            <person name="Cao Y."/>
            <person name="Lipzen A."/>
            <person name="Daum C."/>
            <person name="Hundley H."/>
            <person name="Pangilinan J."/>
            <person name="Johnson J."/>
            <person name="Barry K."/>
            <person name="LaButti K."/>
            <person name="Ng V."/>
            <person name="Ahrendt S."/>
            <person name="Min B."/>
            <person name="Choi I.G."/>
            <person name="Park H."/>
            <person name="Plett J.M."/>
            <person name="Magnuson J."/>
            <person name="Spatafora J.W."/>
            <person name="Nagy L.G."/>
            <person name="Henrissat B."/>
            <person name="Grigoriev I.V."/>
            <person name="Yang Z.L."/>
            <person name="Xu J."/>
            <person name="Martin F.M."/>
        </authorList>
    </citation>
    <scope>NUCLEOTIDE SEQUENCE</scope>
    <source>
        <strain evidence="1">ATCC 28755</strain>
    </source>
</reference>
<name>A0ACB8A2J5_9AGAM</name>
<evidence type="ECO:0000313" key="2">
    <source>
        <dbReference type="Proteomes" id="UP000790377"/>
    </source>
</evidence>
<sequence length="294" mass="32865">MDGPNSRAHVMLSRAAHHLQTIFLFTRSDYKTILFPVPFSAAAASPSAGLGDLACAITWIWFHLLQANVSNQTFSKHEDLVNKPWRPLPSGRINVHESRQLRWSLVVICLCLSSWFGRGVVFSSAALSVVEFIHDDLGFSHHPVYKNLCNVGGYLTFELGATLILSSKTSLDRITFIALCISGLVIFTTIHAQDFGDAEGDRISGRRTLPIVAPEGSRTYILAALPLWSLILSTVWDLGPLSSVIFIMMGAFVGVQYFRFRDARHDELSYVLYNVWLLTAHMLPVNARFRALDW</sequence>
<evidence type="ECO:0000313" key="1">
    <source>
        <dbReference type="EMBL" id="KAH7907409.1"/>
    </source>
</evidence>
<protein>
    <submittedName>
        <fullName evidence="1">UbiA prenyltransferase family</fullName>
    </submittedName>
</protein>
<keyword evidence="2" id="KW-1185">Reference proteome</keyword>
<dbReference type="Proteomes" id="UP000790377">
    <property type="component" value="Unassembled WGS sequence"/>
</dbReference>
<proteinExistence type="predicted"/>
<gene>
    <name evidence="1" type="ORF">BJ138DRAFT_1160185</name>
</gene>
<dbReference type="EMBL" id="MU267907">
    <property type="protein sequence ID" value="KAH7907409.1"/>
    <property type="molecule type" value="Genomic_DNA"/>
</dbReference>
<comment type="caution">
    <text evidence="1">The sequence shown here is derived from an EMBL/GenBank/DDBJ whole genome shotgun (WGS) entry which is preliminary data.</text>
</comment>